<feature type="compositionally biased region" description="Basic residues" evidence="1">
    <location>
        <begin position="291"/>
        <end position="302"/>
    </location>
</feature>
<feature type="compositionally biased region" description="Polar residues" evidence="1">
    <location>
        <begin position="248"/>
        <end position="262"/>
    </location>
</feature>
<gene>
    <name evidence="2" type="ORF">LPLAT_LOCUS12480</name>
</gene>
<feature type="compositionally biased region" description="Basic and acidic residues" evidence="1">
    <location>
        <begin position="226"/>
        <end position="247"/>
    </location>
</feature>
<organism evidence="2 3">
    <name type="scientific">Lasius platythorax</name>
    <dbReference type="NCBI Taxonomy" id="488582"/>
    <lineage>
        <taxon>Eukaryota</taxon>
        <taxon>Metazoa</taxon>
        <taxon>Ecdysozoa</taxon>
        <taxon>Arthropoda</taxon>
        <taxon>Hexapoda</taxon>
        <taxon>Insecta</taxon>
        <taxon>Pterygota</taxon>
        <taxon>Neoptera</taxon>
        <taxon>Endopterygota</taxon>
        <taxon>Hymenoptera</taxon>
        <taxon>Apocrita</taxon>
        <taxon>Aculeata</taxon>
        <taxon>Formicoidea</taxon>
        <taxon>Formicidae</taxon>
        <taxon>Formicinae</taxon>
        <taxon>Lasius</taxon>
        <taxon>Lasius</taxon>
    </lineage>
</organism>
<feature type="compositionally biased region" description="Basic residues" evidence="1">
    <location>
        <begin position="75"/>
        <end position="89"/>
    </location>
</feature>
<evidence type="ECO:0000256" key="1">
    <source>
        <dbReference type="SAM" id="MobiDB-lite"/>
    </source>
</evidence>
<evidence type="ECO:0000313" key="2">
    <source>
        <dbReference type="EMBL" id="CAL1687244.1"/>
    </source>
</evidence>
<dbReference type="EMBL" id="OZ034830">
    <property type="protein sequence ID" value="CAL1687244.1"/>
    <property type="molecule type" value="Genomic_DNA"/>
</dbReference>
<feature type="region of interest" description="Disordered" evidence="1">
    <location>
        <begin position="284"/>
        <end position="340"/>
    </location>
</feature>
<feature type="region of interest" description="Disordered" evidence="1">
    <location>
        <begin position="222"/>
        <end position="268"/>
    </location>
</feature>
<reference evidence="2" key="1">
    <citation type="submission" date="2024-04" db="EMBL/GenBank/DDBJ databases">
        <authorList>
            <consortium name="Molecular Ecology Group"/>
        </authorList>
    </citation>
    <scope>NUCLEOTIDE SEQUENCE</scope>
</reference>
<feature type="compositionally biased region" description="Polar residues" evidence="1">
    <location>
        <begin position="315"/>
        <end position="334"/>
    </location>
</feature>
<protein>
    <submittedName>
        <fullName evidence="2">Uncharacterized protein</fullName>
    </submittedName>
</protein>
<dbReference type="Proteomes" id="UP001497644">
    <property type="component" value="Chromosome 7"/>
</dbReference>
<evidence type="ECO:0000313" key="3">
    <source>
        <dbReference type="Proteomes" id="UP001497644"/>
    </source>
</evidence>
<proteinExistence type="predicted"/>
<accession>A0AAV2P6L0</accession>
<keyword evidence="3" id="KW-1185">Reference proteome</keyword>
<sequence>MSPRRTRAAIVGQSIVSTRSKTQKINNEVNEDAAELIQRTRQSQRREKSLDVKNSLEATAKKSARKKSSPDAKVMLRKSAKKKVSRRKLNLTQEAEDEDKFTAQNRSMDTSHESVKILRDRHNKISMTEHIKHDLSQSSTSKDLDSNKKRNKKLQRKTAVTGVKNSPIIVTPNSTPPKLSLTPHRSKKTPKKSPISLGSPKTHSITVPRLFKSPRKLSLLATSEENLNKSNDKSHNEKMEKTKKDRLNNSISHKSLLTSSVAKSKHKKSDINLKTIVRKFSKSPKIVLRSPKSKKSKSRKLKLLSPSQKVRKNSLRTSPTNITSDTTPDTAKSKMSTKKSPLLKEKNLSGIKRRLIKALTISQEKDVLAEPIVLLERLSLERIQNTLMVANKIQSETSVIKSSLINTGNNFKVLTTSAGSDISVNRNSNTKLRNSNEKLINRVSPRIKHNTPIQGKDRSSIPLMSSTPREEKIPLTDMNLTSIIYVDNTSTSTRSQHKNQSNMSNVLNKSTAIENISKPSLFDKDISDASQFHISNVTKRDATYDMDSFITPEKEQENEKRNTYELEQPQTLSLRQMIKKRTSTDANLSLRENFKKAKVHFADDKFDTSNANNSINKLIGSQSNISHNVNTQENNIKNSAHKSRKVETPKFSRNSLVSPFKARSSPRTNMITPRVQLSKIQVTPKTFTIMENKSEKKSSTKKVPNFGKIHEQMFAKSESLVDAKKRLEARHLAFAAKKVLPKIDAKKEEKKPLPTDTKDGTHNRFGFKLRKNEATHVILTKQITFSRQKQQHETRMALKGVRTNRRFELQMKARNLNP</sequence>
<feature type="compositionally biased region" description="Polar residues" evidence="1">
    <location>
        <begin position="14"/>
        <end position="28"/>
    </location>
</feature>
<feature type="region of interest" description="Disordered" evidence="1">
    <location>
        <begin position="132"/>
        <end position="210"/>
    </location>
</feature>
<feature type="region of interest" description="Disordered" evidence="1">
    <location>
        <begin position="1"/>
        <end position="113"/>
    </location>
</feature>
<name>A0AAV2P6L0_9HYME</name>
<dbReference type="AlphaFoldDB" id="A0AAV2P6L0"/>